<evidence type="ECO:0000256" key="2">
    <source>
        <dbReference type="ARBA" id="ARBA00022729"/>
    </source>
</evidence>
<name>A0A128FA16_9GAMM</name>
<dbReference type="EMBL" id="FIZY01000024">
    <property type="protein sequence ID" value="CZF83637.1"/>
    <property type="molecule type" value="Genomic_DNA"/>
</dbReference>
<organism evidence="5 6">
    <name type="scientific">Grimontia marina</name>
    <dbReference type="NCBI Taxonomy" id="646534"/>
    <lineage>
        <taxon>Bacteria</taxon>
        <taxon>Pseudomonadati</taxon>
        <taxon>Pseudomonadota</taxon>
        <taxon>Gammaproteobacteria</taxon>
        <taxon>Vibrionales</taxon>
        <taxon>Vibrionaceae</taxon>
        <taxon>Grimontia</taxon>
    </lineage>
</organism>
<dbReference type="InterPro" id="IPR022478">
    <property type="entry name" value="ABC_transptr_sub-bd_PQQ"/>
</dbReference>
<dbReference type="InterPro" id="IPR028082">
    <property type="entry name" value="Peripla_BP_I"/>
</dbReference>
<dbReference type="NCBIfam" id="TIGR03863">
    <property type="entry name" value="PQQ_ABC_bind"/>
    <property type="match status" value="1"/>
</dbReference>
<feature type="transmembrane region" description="Helical" evidence="3">
    <location>
        <begin position="20"/>
        <end position="44"/>
    </location>
</feature>
<comment type="similarity">
    <text evidence="1">Belongs to the leucine-binding protein family.</text>
</comment>
<evidence type="ECO:0000313" key="5">
    <source>
        <dbReference type="EMBL" id="CZF83637.1"/>
    </source>
</evidence>
<feature type="transmembrane region" description="Helical" evidence="3">
    <location>
        <begin position="56"/>
        <end position="75"/>
    </location>
</feature>
<accession>A0A128FA16</accession>
<evidence type="ECO:0000313" key="6">
    <source>
        <dbReference type="Proteomes" id="UP000073601"/>
    </source>
</evidence>
<protein>
    <recommendedName>
        <fullName evidence="4">Leucine-binding protein domain-containing protein</fullName>
    </recommendedName>
</protein>
<evidence type="ECO:0000259" key="4">
    <source>
        <dbReference type="Pfam" id="PF13458"/>
    </source>
</evidence>
<sequence>MVQKRGYPSFFGRIFLKVSFLFLANMPPLLTVKNVCGHGAVLAMDKATRQFKTKHYTRILLALVGWLTFSSYASVQVDIGVLRVPVETSTAVPEYLAEPENNGEAGVELAVSDANGTGKFLGQNYTFRAETNDDITALNTTAKAWYDEGVRYFLVDLDTPFLQVLRKALPDDALLFNIGNQDDALRRSVCLPNILHTALSYTMRADALGQWMRARRLNDVFLVSGTTAEDNAFLTATKQTLKKFNQKIIEEKVWNFDTDLRRTASAELPLFTQARDYDLVWVIDESNLFGQHLPYNTWLPRPVVGTHGLRADGWHYVIEQWGSIQLQNRFTKQFDRPMTAKDYAGWVAVRSINEAVTVLNKGDIETVLPFIMSEKFQLAAYKGRKLTYRPWNGQLRQTVPLFDSQALVASAPFEGFLHPRNELDSLGIDEAQSQCRQF</sequence>
<dbReference type="InterPro" id="IPR028081">
    <property type="entry name" value="Leu-bd"/>
</dbReference>
<keyword evidence="3" id="KW-1133">Transmembrane helix</keyword>
<dbReference type="Proteomes" id="UP000073601">
    <property type="component" value="Unassembled WGS sequence"/>
</dbReference>
<dbReference type="Pfam" id="PF13458">
    <property type="entry name" value="Peripla_BP_6"/>
    <property type="match status" value="1"/>
</dbReference>
<evidence type="ECO:0000256" key="3">
    <source>
        <dbReference type="SAM" id="Phobius"/>
    </source>
</evidence>
<reference evidence="6" key="1">
    <citation type="submission" date="2016-02" db="EMBL/GenBank/DDBJ databases">
        <authorList>
            <person name="Rodrigo-Torres Lidia"/>
            <person name="Arahal R.David."/>
        </authorList>
    </citation>
    <scope>NUCLEOTIDE SEQUENCE [LARGE SCALE GENOMIC DNA]</scope>
    <source>
        <strain evidence="6">CECT 8713</strain>
    </source>
</reference>
<feature type="domain" description="Leucine-binding protein" evidence="4">
    <location>
        <begin position="101"/>
        <end position="253"/>
    </location>
</feature>
<keyword evidence="3" id="KW-0472">Membrane</keyword>
<dbReference type="SUPFAM" id="SSF53822">
    <property type="entry name" value="Periplasmic binding protein-like I"/>
    <property type="match status" value="1"/>
</dbReference>
<gene>
    <name evidence="5" type="ORF">GMA8713_02746</name>
</gene>
<evidence type="ECO:0000256" key="1">
    <source>
        <dbReference type="ARBA" id="ARBA00010062"/>
    </source>
</evidence>
<keyword evidence="2" id="KW-0732">Signal</keyword>
<proteinExistence type="inferred from homology"/>
<keyword evidence="6" id="KW-1185">Reference proteome</keyword>
<keyword evidence="3" id="KW-0812">Transmembrane</keyword>
<dbReference type="AlphaFoldDB" id="A0A128FA16"/>
<dbReference type="Gene3D" id="3.40.50.2300">
    <property type="match status" value="2"/>
</dbReference>